<dbReference type="OrthoDB" id="1470350at2759"/>
<dbReference type="GO" id="GO:0016705">
    <property type="term" value="F:oxidoreductase activity, acting on paired donors, with incorporation or reduction of molecular oxygen"/>
    <property type="evidence" value="ECO:0007669"/>
    <property type="project" value="InterPro"/>
</dbReference>
<keyword evidence="10 13" id="KW-0503">Monooxygenase</keyword>
<dbReference type="GO" id="GO:0004497">
    <property type="term" value="F:monooxygenase activity"/>
    <property type="evidence" value="ECO:0007669"/>
    <property type="project" value="UniProtKB-KW"/>
</dbReference>
<evidence type="ECO:0000256" key="11">
    <source>
        <dbReference type="ARBA" id="ARBA00023136"/>
    </source>
</evidence>
<evidence type="ECO:0000256" key="10">
    <source>
        <dbReference type="ARBA" id="ARBA00023033"/>
    </source>
</evidence>
<dbReference type="SUPFAM" id="SSF48264">
    <property type="entry name" value="Cytochrome P450"/>
    <property type="match status" value="1"/>
</dbReference>
<evidence type="ECO:0000256" key="4">
    <source>
        <dbReference type="ARBA" id="ARBA00022617"/>
    </source>
</evidence>
<dbReference type="GO" id="GO:0005506">
    <property type="term" value="F:iron ion binding"/>
    <property type="evidence" value="ECO:0007669"/>
    <property type="project" value="InterPro"/>
</dbReference>
<accession>A0A8K0QX96</accession>
<evidence type="ECO:0000256" key="13">
    <source>
        <dbReference type="RuleBase" id="RU000461"/>
    </source>
</evidence>
<protein>
    <submittedName>
        <fullName evidence="15">Cytochrome P450</fullName>
    </submittedName>
</protein>
<dbReference type="PRINTS" id="PR00463">
    <property type="entry name" value="EP450I"/>
</dbReference>
<keyword evidence="4 12" id="KW-0349">Heme</keyword>
<evidence type="ECO:0000256" key="6">
    <source>
        <dbReference type="ARBA" id="ARBA00022723"/>
    </source>
</evidence>
<comment type="cofactor">
    <cofactor evidence="1 12">
        <name>heme</name>
        <dbReference type="ChEBI" id="CHEBI:30413"/>
    </cofactor>
</comment>
<keyword evidence="7 14" id="KW-1133">Transmembrane helix</keyword>
<sequence>MGILKNTESYPVDFSATNLGIILAFLAILYPVLFTLYNVYLHPLSKYPGPRFAAATRLWYCYYACKGTLGQAIHEAHKKYGHAIRIAPNELSFTDPAAWEDIYGHRVGKPELMKDPTFYASLSSGPESIMNAEHSRHRLLRKQIANGFSDRSLKEQEPAINGYVDMLMNRLEGCVKTGESTVDLCDWFNFFTFDVTGEMVFGQSYGCLSNQDYHPWVKLIFDAVKVGAFVRSIKYYPILAPLAQRLVPKELGRRRMEQRELAKEKVEYRRSLGHERQDLLSGYLKPESGITPMEFKSTAEVFIIGGSETTATLMSGLTYYLLRDPSRLAKLQAEVRNAFTKKEDITFVNVSQLPYLLACLDEALRIYPPFPDAWPRNTGPRSEIIGGRVVPPNTVLSVHQWSTHHSPLNFKNPDDFIPERWLEGTKGYESDRKDAVQAFHVGPRNCIGKSLAYFEMRLTMARLLWQFDLELDPRSEQWKQQRTFLLWEKPPLLVKLKQRTAQA</sequence>
<evidence type="ECO:0000256" key="8">
    <source>
        <dbReference type="ARBA" id="ARBA00023002"/>
    </source>
</evidence>
<dbReference type="GO" id="GO:0016020">
    <property type="term" value="C:membrane"/>
    <property type="evidence" value="ECO:0007669"/>
    <property type="project" value="UniProtKB-SubCell"/>
</dbReference>
<dbReference type="PRINTS" id="PR00385">
    <property type="entry name" value="P450"/>
</dbReference>
<evidence type="ECO:0000313" key="16">
    <source>
        <dbReference type="Proteomes" id="UP000813461"/>
    </source>
</evidence>
<proteinExistence type="inferred from homology"/>
<evidence type="ECO:0000313" key="15">
    <source>
        <dbReference type="EMBL" id="KAH7073181.1"/>
    </source>
</evidence>
<organism evidence="15 16">
    <name type="scientific">Paraphoma chrysanthemicola</name>
    <dbReference type="NCBI Taxonomy" id="798071"/>
    <lineage>
        <taxon>Eukaryota</taxon>
        <taxon>Fungi</taxon>
        <taxon>Dikarya</taxon>
        <taxon>Ascomycota</taxon>
        <taxon>Pezizomycotina</taxon>
        <taxon>Dothideomycetes</taxon>
        <taxon>Pleosporomycetidae</taxon>
        <taxon>Pleosporales</taxon>
        <taxon>Pleosporineae</taxon>
        <taxon>Phaeosphaeriaceae</taxon>
        <taxon>Paraphoma</taxon>
    </lineage>
</organism>
<keyword evidence="5 14" id="KW-0812">Transmembrane</keyword>
<evidence type="ECO:0000256" key="5">
    <source>
        <dbReference type="ARBA" id="ARBA00022692"/>
    </source>
</evidence>
<dbReference type="CDD" id="cd11058">
    <property type="entry name" value="CYP60B-like"/>
    <property type="match status" value="1"/>
</dbReference>
<keyword evidence="11 14" id="KW-0472">Membrane</keyword>
<dbReference type="EMBL" id="JAGMVJ010000022">
    <property type="protein sequence ID" value="KAH7073181.1"/>
    <property type="molecule type" value="Genomic_DNA"/>
</dbReference>
<evidence type="ECO:0000256" key="3">
    <source>
        <dbReference type="ARBA" id="ARBA00010617"/>
    </source>
</evidence>
<feature type="transmembrane region" description="Helical" evidence="14">
    <location>
        <begin position="20"/>
        <end position="41"/>
    </location>
</feature>
<evidence type="ECO:0000256" key="1">
    <source>
        <dbReference type="ARBA" id="ARBA00001971"/>
    </source>
</evidence>
<comment type="caution">
    <text evidence="15">The sequence shown here is derived from an EMBL/GenBank/DDBJ whole genome shotgun (WGS) entry which is preliminary data.</text>
</comment>
<keyword evidence="8 13" id="KW-0560">Oxidoreductase</keyword>
<dbReference type="GO" id="GO:0020037">
    <property type="term" value="F:heme binding"/>
    <property type="evidence" value="ECO:0007669"/>
    <property type="project" value="InterPro"/>
</dbReference>
<feature type="binding site" description="axial binding residue" evidence="12">
    <location>
        <position position="446"/>
    </location>
    <ligand>
        <name>heme</name>
        <dbReference type="ChEBI" id="CHEBI:30413"/>
    </ligand>
    <ligandPart>
        <name>Fe</name>
        <dbReference type="ChEBI" id="CHEBI:18248"/>
    </ligandPart>
</feature>
<keyword evidence="9 12" id="KW-0408">Iron</keyword>
<comment type="similarity">
    <text evidence="3 13">Belongs to the cytochrome P450 family.</text>
</comment>
<dbReference type="InterPro" id="IPR050121">
    <property type="entry name" value="Cytochrome_P450_monoxygenase"/>
</dbReference>
<dbReference type="AlphaFoldDB" id="A0A8K0QX96"/>
<dbReference type="GO" id="GO:0009403">
    <property type="term" value="P:toxin biosynthetic process"/>
    <property type="evidence" value="ECO:0007669"/>
    <property type="project" value="UniProtKB-ARBA"/>
</dbReference>
<dbReference type="Proteomes" id="UP000813461">
    <property type="component" value="Unassembled WGS sequence"/>
</dbReference>
<dbReference type="InterPro" id="IPR001128">
    <property type="entry name" value="Cyt_P450"/>
</dbReference>
<dbReference type="FunFam" id="1.10.630.10:FF:000047">
    <property type="entry name" value="Cytochrome P450 monooxygenase"/>
    <property type="match status" value="1"/>
</dbReference>
<evidence type="ECO:0000256" key="7">
    <source>
        <dbReference type="ARBA" id="ARBA00022989"/>
    </source>
</evidence>
<reference evidence="15" key="1">
    <citation type="journal article" date="2021" name="Nat. Commun.">
        <title>Genetic determinants of endophytism in the Arabidopsis root mycobiome.</title>
        <authorList>
            <person name="Mesny F."/>
            <person name="Miyauchi S."/>
            <person name="Thiergart T."/>
            <person name="Pickel B."/>
            <person name="Atanasova L."/>
            <person name="Karlsson M."/>
            <person name="Huettel B."/>
            <person name="Barry K.W."/>
            <person name="Haridas S."/>
            <person name="Chen C."/>
            <person name="Bauer D."/>
            <person name="Andreopoulos W."/>
            <person name="Pangilinan J."/>
            <person name="LaButti K."/>
            <person name="Riley R."/>
            <person name="Lipzen A."/>
            <person name="Clum A."/>
            <person name="Drula E."/>
            <person name="Henrissat B."/>
            <person name="Kohler A."/>
            <person name="Grigoriev I.V."/>
            <person name="Martin F.M."/>
            <person name="Hacquard S."/>
        </authorList>
    </citation>
    <scope>NUCLEOTIDE SEQUENCE</scope>
    <source>
        <strain evidence="15">MPI-SDFR-AT-0120</strain>
    </source>
</reference>
<dbReference type="Gene3D" id="1.10.630.10">
    <property type="entry name" value="Cytochrome P450"/>
    <property type="match status" value="1"/>
</dbReference>
<evidence type="ECO:0000256" key="12">
    <source>
        <dbReference type="PIRSR" id="PIRSR602401-1"/>
    </source>
</evidence>
<dbReference type="Pfam" id="PF00067">
    <property type="entry name" value="p450"/>
    <property type="match status" value="1"/>
</dbReference>
<dbReference type="InterPro" id="IPR017972">
    <property type="entry name" value="Cyt_P450_CS"/>
</dbReference>
<dbReference type="InterPro" id="IPR002401">
    <property type="entry name" value="Cyt_P450_E_grp-I"/>
</dbReference>
<gene>
    <name evidence="15" type="ORF">FB567DRAFT_537223</name>
</gene>
<evidence type="ECO:0000256" key="2">
    <source>
        <dbReference type="ARBA" id="ARBA00004167"/>
    </source>
</evidence>
<keyword evidence="16" id="KW-1185">Reference proteome</keyword>
<dbReference type="PROSITE" id="PS00086">
    <property type="entry name" value="CYTOCHROME_P450"/>
    <property type="match status" value="1"/>
</dbReference>
<comment type="subcellular location">
    <subcellularLocation>
        <location evidence="2">Membrane</location>
        <topology evidence="2">Single-pass membrane protein</topology>
    </subcellularLocation>
</comment>
<dbReference type="InterPro" id="IPR036396">
    <property type="entry name" value="Cyt_P450_sf"/>
</dbReference>
<keyword evidence="6 12" id="KW-0479">Metal-binding</keyword>
<evidence type="ECO:0000256" key="14">
    <source>
        <dbReference type="SAM" id="Phobius"/>
    </source>
</evidence>
<dbReference type="PANTHER" id="PTHR24305">
    <property type="entry name" value="CYTOCHROME P450"/>
    <property type="match status" value="1"/>
</dbReference>
<dbReference type="PANTHER" id="PTHR24305:SF230">
    <property type="entry name" value="P450, PUTATIVE (EUROFUNG)-RELATED"/>
    <property type="match status" value="1"/>
</dbReference>
<name>A0A8K0QX96_9PLEO</name>
<evidence type="ECO:0000256" key="9">
    <source>
        <dbReference type="ARBA" id="ARBA00023004"/>
    </source>
</evidence>